<dbReference type="InterPro" id="IPR001375">
    <property type="entry name" value="Peptidase_S9_cat"/>
</dbReference>
<dbReference type="GO" id="GO:0008236">
    <property type="term" value="F:serine-type peptidase activity"/>
    <property type="evidence" value="ECO:0007669"/>
    <property type="project" value="InterPro"/>
</dbReference>
<sequence length="291" mass="32138">MTIPGIRRSAKYLFMLFIVLACIYLLPRVAINTFYYPDNEIYGPTPTTAESVFFTAKDGTRLHGWFIPSATGPAENAIATVVHAHGNVGNMSAHWPLVSWLPERNVNVFMFDYRSFGESEGTPSQKGLQDDTQSAMDYVRHRADVDSERLVLLGQSLGGNNVLAAVGNCMDCANQQHGDRAGVRAIILDSTFSSYSAIANHMIPGSGFLLDDRYSADRNISSIAPIPLLLIHGTADHVIPWQQSEKLFSQAREPKQLIIIPEGEHIDAFSGRHGDDYRDAAIDFIRKAVTQ</sequence>
<protein>
    <submittedName>
        <fullName evidence="3">Alpha/beta hydrolase</fullName>
    </submittedName>
</protein>
<name>A0AAP9QB20_CITFR</name>
<evidence type="ECO:0000256" key="1">
    <source>
        <dbReference type="SAM" id="Phobius"/>
    </source>
</evidence>
<dbReference type="PANTHER" id="PTHR12277:SF81">
    <property type="entry name" value="PROTEIN ABHD13"/>
    <property type="match status" value="1"/>
</dbReference>
<dbReference type="GO" id="GO:0006508">
    <property type="term" value="P:proteolysis"/>
    <property type="evidence" value="ECO:0007669"/>
    <property type="project" value="InterPro"/>
</dbReference>
<dbReference type="EMBL" id="CP056573">
    <property type="protein sequence ID" value="QLV29676.1"/>
    <property type="molecule type" value="Genomic_DNA"/>
</dbReference>
<evidence type="ECO:0000313" key="3">
    <source>
        <dbReference type="EMBL" id="QLV29676.1"/>
    </source>
</evidence>
<evidence type="ECO:0000259" key="2">
    <source>
        <dbReference type="Pfam" id="PF00326"/>
    </source>
</evidence>
<keyword evidence="3" id="KW-0378">Hydrolase</keyword>
<dbReference type="Pfam" id="PF00326">
    <property type="entry name" value="Peptidase_S9"/>
    <property type="match status" value="1"/>
</dbReference>
<organism evidence="3 4">
    <name type="scientific">Citrobacter freundii</name>
    <dbReference type="NCBI Taxonomy" id="546"/>
    <lineage>
        <taxon>Bacteria</taxon>
        <taxon>Pseudomonadati</taxon>
        <taxon>Pseudomonadota</taxon>
        <taxon>Gammaproteobacteria</taxon>
        <taxon>Enterobacterales</taxon>
        <taxon>Enterobacteriaceae</taxon>
        <taxon>Citrobacter</taxon>
        <taxon>Citrobacter freundii complex</taxon>
    </lineage>
</organism>
<dbReference type="PROSITE" id="PS51257">
    <property type="entry name" value="PROKAR_LIPOPROTEIN"/>
    <property type="match status" value="1"/>
</dbReference>
<keyword evidence="1" id="KW-0472">Membrane</keyword>
<dbReference type="Gene3D" id="3.40.50.1820">
    <property type="entry name" value="alpha/beta hydrolase"/>
    <property type="match status" value="1"/>
</dbReference>
<proteinExistence type="predicted"/>
<dbReference type="RefSeq" id="WP_032937895.1">
    <property type="nucleotide sequence ID" value="NZ_BGLH01000028.1"/>
</dbReference>
<dbReference type="Proteomes" id="UP000512222">
    <property type="component" value="Chromosome"/>
</dbReference>
<dbReference type="AlphaFoldDB" id="A0AAP9QB20"/>
<dbReference type="PANTHER" id="PTHR12277">
    <property type="entry name" value="ALPHA/BETA HYDROLASE DOMAIN-CONTAINING PROTEIN"/>
    <property type="match status" value="1"/>
</dbReference>
<evidence type="ECO:0000313" key="4">
    <source>
        <dbReference type="Proteomes" id="UP000512222"/>
    </source>
</evidence>
<feature type="domain" description="Peptidase S9 prolyl oligopeptidase catalytic" evidence="2">
    <location>
        <begin position="129"/>
        <end position="287"/>
    </location>
</feature>
<keyword evidence="1" id="KW-0812">Transmembrane</keyword>
<reference evidence="4" key="1">
    <citation type="submission" date="2020-06" db="EMBL/GenBank/DDBJ databases">
        <title>REHAB project genomes.</title>
        <authorList>
            <person name="Shaw L.P."/>
        </authorList>
    </citation>
    <scope>NUCLEOTIDE SEQUENCE [LARGE SCALE GENOMIC DNA]</scope>
    <source>
        <strain evidence="4">RHBSTW-00370</strain>
    </source>
</reference>
<accession>A0AAP9QB20</accession>
<feature type="transmembrane region" description="Helical" evidence="1">
    <location>
        <begin position="12"/>
        <end position="31"/>
    </location>
</feature>
<dbReference type="SUPFAM" id="SSF53474">
    <property type="entry name" value="alpha/beta-Hydrolases"/>
    <property type="match status" value="1"/>
</dbReference>
<gene>
    <name evidence="3" type="ORF">HV178_06670</name>
</gene>
<dbReference type="InterPro" id="IPR029058">
    <property type="entry name" value="AB_hydrolase_fold"/>
</dbReference>
<keyword evidence="1" id="KW-1133">Transmembrane helix</keyword>